<dbReference type="AlphaFoldDB" id="A0A6S7K662"/>
<organism evidence="2 3">
    <name type="scientific">Paramuricea clavata</name>
    <name type="common">Red gorgonian</name>
    <name type="synonym">Violescent sea-whip</name>
    <dbReference type="NCBI Taxonomy" id="317549"/>
    <lineage>
        <taxon>Eukaryota</taxon>
        <taxon>Metazoa</taxon>
        <taxon>Cnidaria</taxon>
        <taxon>Anthozoa</taxon>
        <taxon>Octocorallia</taxon>
        <taxon>Malacalcyonacea</taxon>
        <taxon>Plexauridae</taxon>
        <taxon>Paramuricea</taxon>
    </lineage>
</organism>
<dbReference type="OrthoDB" id="10652685at2759"/>
<feature type="compositionally biased region" description="Basic and acidic residues" evidence="1">
    <location>
        <begin position="116"/>
        <end position="130"/>
    </location>
</feature>
<reference evidence="2" key="1">
    <citation type="submission" date="2020-04" db="EMBL/GenBank/DDBJ databases">
        <authorList>
            <person name="Alioto T."/>
            <person name="Alioto T."/>
            <person name="Gomez Garrido J."/>
        </authorList>
    </citation>
    <scope>NUCLEOTIDE SEQUENCE</scope>
    <source>
        <strain evidence="2">A484AB</strain>
    </source>
</reference>
<keyword evidence="3" id="KW-1185">Reference proteome</keyword>
<sequence length="205" mass="23665">MTVPVVMLHKNGPHGVTALRKTGTHYDKRRAYTEQKMAILWSWTQNNERYRLQQETNGHMEQLTDNGNIVVLDTEGPTQNNERYRLRQETNGHRGRPTENGNIVVLDTEGATQNNERYRDVEARSRHQDLSHPSAHRPRDPQTSKPQENQREPPLPVLDDRALRSFQLPSQEAFLQKPSTPLGNPPREEPRHGPWCNICGKNMQV</sequence>
<accession>A0A6S7K662</accession>
<feature type="region of interest" description="Disordered" evidence="1">
    <location>
        <begin position="74"/>
        <end position="195"/>
    </location>
</feature>
<gene>
    <name evidence="2" type="ORF">PACLA_8A024564</name>
</gene>
<dbReference type="Proteomes" id="UP001152795">
    <property type="component" value="Unassembled WGS sequence"/>
</dbReference>
<evidence type="ECO:0000313" key="3">
    <source>
        <dbReference type="Proteomes" id="UP001152795"/>
    </source>
</evidence>
<evidence type="ECO:0000313" key="2">
    <source>
        <dbReference type="EMBL" id="CAB4023723.1"/>
    </source>
</evidence>
<proteinExistence type="predicted"/>
<comment type="caution">
    <text evidence="2">The sequence shown here is derived from an EMBL/GenBank/DDBJ whole genome shotgun (WGS) entry which is preliminary data.</text>
</comment>
<name>A0A6S7K662_PARCT</name>
<protein>
    <submittedName>
        <fullName evidence="2">Uncharacterized protein</fullName>
    </submittedName>
</protein>
<evidence type="ECO:0000256" key="1">
    <source>
        <dbReference type="SAM" id="MobiDB-lite"/>
    </source>
</evidence>
<dbReference type="EMBL" id="CACRXK020012642">
    <property type="protein sequence ID" value="CAB4023723.1"/>
    <property type="molecule type" value="Genomic_DNA"/>
</dbReference>
<feature type="compositionally biased region" description="Basic and acidic residues" evidence="1">
    <location>
        <begin position="82"/>
        <end position="92"/>
    </location>
</feature>